<organism evidence="1 2">
    <name type="scientific">Clonorchis sinensis</name>
    <name type="common">Chinese liver fluke</name>
    <dbReference type="NCBI Taxonomy" id="79923"/>
    <lineage>
        <taxon>Eukaryota</taxon>
        <taxon>Metazoa</taxon>
        <taxon>Spiralia</taxon>
        <taxon>Lophotrochozoa</taxon>
        <taxon>Platyhelminthes</taxon>
        <taxon>Trematoda</taxon>
        <taxon>Digenea</taxon>
        <taxon>Opisthorchiida</taxon>
        <taxon>Opisthorchiata</taxon>
        <taxon>Opisthorchiidae</taxon>
        <taxon>Clonorchis</taxon>
    </lineage>
</organism>
<dbReference type="EMBL" id="NIRI02000056">
    <property type="protein sequence ID" value="KAG5442615.1"/>
    <property type="molecule type" value="Genomic_DNA"/>
</dbReference>
<dbReference type="SMART" id="SM00198">
    <property type="entry name" value="SCP"/>
    <property type="match status" value="1"/>
</dbReference>
<dbReference type="PANTHER" id="PTHR10334">
    <property type="entry name" value="CYSTEINE-RICH SECRETORY PROTEIN-RELATED"/>
    <property type="match status" value="1"/>
</dbReference>
<reference evidence="1 2" key="1">
    <citation type="journal article" date="2018" name="Biotechnol. Adv.">
        <title>Improved genomic resources and new bioinformatic workflow for the carcinogenic parasite Clonorchis sinensis: Biotechnological implications.</title>
        <authorList>
            <person name="Wang D."/>
            <person name="Korhonen P.K."/>
            <person name="Gasser R.B."/>
            <person name="Young N.D."/>
        </authorList>
    </citation>
    <scope>NUCLEOTIDE SEQUENCE [LARGE SCALE GENOMIC DNA]</scope>
    <source>
        <strain evidence="1">Cs-k2</strain>
    </source>
</reference>
<dbReference type="OrthoDB" id="335796at2759"/>
<dbReference type="SUPFAM" id="SSF55797">
    <property type="entry name" value="PR-1-like"/>
    <property type="match status" value="1"/>
</dbReference>
<dbReference type="InterPro" id="IPR001283">
    <property type="entry name" value="CRISP-related"/>
</dbReference>
<evidence type="ECO:0000313" key="2">
    <source>
        <dbReference type="Proteomes" id="UP000286415"/>
    </source>
</evidence>
<proteinExistence type="predicted"/>
<name>A0A419PJI9_CLOSI</name>
<dbReference type="PRINTS" id="PR00837">
    <property type="entry name" value="V5TPXLIKE"/>
</dbReference>
<gene>
    <name evidence="1" type="ORF">CSKR_106138</name>
</gene>
<accession>A0A419PJI9</accession>
<dbReference type="CDD" id="cd05380">
    <property type="entry name" value="CAP_euk"/>
    <property type="match status" value="1"/>
</dbReference>
<dbReference type="Gene3D" id="3.40.33.10">
    <property type="entry name" value="CAP"/>
    <property type="match status" value="1"/>
</dbReference>
<dbReference type="Proteomes" id="UP000286415">
    <property type="component" value="Unassembled WGS sequence"/>
</dbReference>
<reference evidence="1 2" key="2">
    <citation type="journal article" date="2021" name="Genomics">
        <title>High-quality reference genome for Clonorchis sinensis.</title>
        <authorList>
            <person name="Young N.D."/>
            <person name="Stroehlein A.J."/>
            <person name="Kinkar L."/>
            <person name="Wang T."/>
            <person name="Sohn W.M."/>
            <person name="Chang B.C.H."/>
            <person name="Kaur P."/>
            <person name="Weisz D."/>
            <person name="Dudchenko O."/>
            <person name="Aiden E.L."/>
            <person name="Korhonen P.K."/>
            <person name="Gasser R.B."/>
        </authorList>
    </citation>
    <scope>NUCLEOTIDE SEQUENCE [LARGE SCALE GENOMIC DNA]</scope>
    <source>
        <strain evidence="1">Cs-k2</strain>
    </source>
</reference>
<dbReference type="InterPro" id="IPR014044">
    <property type="entry name" value="CAP_dom"/>
</dbReference>
<dbReference type="InParanoid" id="A0A419PJI9"/>
<dbReference type="AlphaFoldDB" id="A0A419PJI9"/>
<comment type="caution">
    <text evidence="1">The sequence shown here is derived from an EMBL/GenBank/DDBJ whole genome shotgun (WGS) entry which is preliminary data.</text>
</comment>
<evidence type="ECO:0000313" key="1">
    <source>
        <dbReference type="EMBL" id="KAG5442615.1"/>
    </source>
</evidence>
<keyword evidence="2" id="KW-1185">Reference proteome</keyword>
<sequence length="658" mass="74680">MEAFGGPSIYSHTAARQRIQRTYHVHKILEHSMMGKRVKENRPGHDSRRQGLWPTTSFVDAQFASLFISTIPAVLSSTGLINMLTTHMADSLRNILPRFLATHSLFGLIRGKLDAIKLTVRTFGYASTGKQEFTVQFVCTGQHVSNVRWWSSGTRSPRMSDVRGSNPSTATEYALVMSSNKSETRVQCFPLDDGEGRLSRRLKKSFSCSTVSVPNRHATKRKHEGWDTRILPGCPSLDRGSRETEAVARARIYWPEGSWFKPDICISISLFRLGQPGSIPAPMLPSGGMAPGHQRGVTAEMWSSTGLINMRDTLTVDSPHKILPRFRATHRYATFYDPTNAFNQCNQNDCHSPFPNYSLFGQTLGKLDAINRTVRTFGCTSNGKPKYIIQFVVTGQRILFVLTPPLFNRSSSYSGVIILSSSPVHIQWPCWDLNPGHLTCEASVLPLLHQHTLDASEFSRLNRRTCSRLSDVIDNLRSVRHDKNTFLNEHNMYRTMVLKGMVPNQPPALFLPNLTWSDVLEGNARNEAERCAYSVTGENLPGEVRAQSRRENFDAVKNWFDQHLHYKYGRYPPENPDQVSGYTQLVWANTQTVGCYQAYCRHYWTGSTLESSIYNTVCRYWPPGNLDKEMPYELTDYWITEQNSHMHLVYKTEYPSSP</sequence>
<dbReference type="Pfam" id="PF00188">
    <property type="entry name" value="CAP"/>
    <property type="match status" value="1"/>
</dbReference>
<protein>
    <submittedName>
        <fullName evidence="1">Peptidase inhibitor 16</fullName>
    </submittedName>
</protein>
<dbReference type="InterPro" id="IPR035940">
    <property type="entry name" value="CAP_sf"/>
</dbReference>